<name>A0ABX0SDC7_9ACTN</name>
<evidence type="ECO:0000256" key="5">
    <source>
        <dbReference type="SAM" id="Phobius"/>
    </source>
</evidence>
<dbReference type="InterPro" id="IPR001046">
    <property type="entry name" value="NRAMP_fam"/>
</dbReference>
<evidence type="ECO:0000313" key="7">
    <source>
        <dbReference type="Proteomes" id="UP000749311"/>
    </source>
</evidence>
<comment type="subcellular location">
    <subcellularLocation>
        <location evidence="1">Membrane</location>
        <topology evidence="1">Multi-pass membrane protein</topology>
    </subcellularLocation>
</comment>
<feature type="transmembrane region" description="Helical" evidence="5">
    <location>
        <begin position="432"/>
        <end position="452"/>
    </location>
</feature>
<organism evidence="6 7">
    <name type="scientific">Brooklawnia cerclae</name>
    <dbReference type="NCBI Taxonomy" id="349934"/>
    <lineage>
        <taxon>Bacteria</taxon>
        <taxon>Bacillati</taxon>
        <taxon>Actinomycetota</taxon>
        <taxon>Actinomycetes</taxon>
        <taxon>Propionibacteriales</taxon>
        <taxon>Propionibacteriaceae</taxon>
        <taxon>Brooklawnia</taxon>
    </lineage>
</organism>
<evidence type="ECO:0000256" key="2">
    <source>
        <dbReference type="ARBA" id="ARBA00022692"/>
    </source>
</evidence>
<feature type="transmembrane region" description="Helical" evidence="5">
    <location>
        <begin position="408"/>
        <end position="426"/>
    </location>
</feature>
<evidence type="ECO:0000313" key="6">
    <source>
        <dbReference type="EMBL" id="NIH56349.1"/>
    </source>
</evidence>
<reference evidence="6 7" key="1">
    <citation type="submission" date="2020-02" db="EMBL/GenBank/DDBJ databases">
        <title>Sequencing the genomes of 1000 actinobacteria strains.</title>
        <authorList>
            <person name="Klenk H.-P."/>
        </authorList>
    </citation>
    <scope>NUCLEOTIDE SEQUENCE [LARGE SCALE GENOMIC DNA]</scope>
    <source>
        <strain evidence="6 7">DSM 19609</strain>
    </source>
</reference>
<feature type="transmembrane region" description="Helical" evidence="5">
    <location>
        <begin position="113"/>
        <end position="140"/>
    </location>
</feature>
<feature type="transmembrane region" description="Helical" evidence="5">
    <location>
        <begin position="59"/>
        <end position="78"/>
    </location>
</feature>
<keyword evidence="3 5" id="KW-1133">Transmembrane helix</keyword>
<sequence>MSTGVEQPVLEPLRYPEQEPKLSSKKFFDLLSIVGPGFILASVTIGNGEIFSATRGGAIFGYTILWTFLFGAIFKATVTYAAGRYMVITGEHPFQRMGHLLPGVGTSGIGRHWLAVFFGILAAVCFPAWCVAYILALSQWTPWTFTGQSGNWLWAGILWGLIAYATLWIKNFSVVENLQTVIVGIMVFFSLIAVFVSTPNWGGVLEGLLPQLPSSYPDWVQADFPSVAARAIPMEIISYLGALGGGLYDYIGYVGTFREKTWGMLGRSDNAEINAQLQALGPGQLIPIAQDDENLDRARLGVKAVKIDAVTSFIAVGIFAMTFMILGTVILGTDGVRQVPSDTNILEEQARFFTNILPVLKYLYQLAIWCAFWGSMQALLTTTYPYTFREAFSPAFPALNNPKNWFKVKLAVATYTLGTAIILAVSGVSYTVVISFAGILGGVFALGLWAFILLYTEHKVLPANLRMKPLMQVILAISGVAMTVMGVIGLIQFFQAL</sequence>
<feature type="transmembrane region" description="Helical" evidence="5">
    <location>
        <begin position="27"/>
        <end position="47"/>
    </location>
</feature>
<feature type="transmembrane region" description="Helical" evidence="5">
    <location>
        <begin position="309"/>
        <end position="331"/>
    </location>
</feature>
<dbReference type="Proteomes" id="UP000749311">
    <property type="component" value="Unassembled WGS sequence"/>
</dbReference>
<feature type="transmembrane region" description="Helical" evidence="5">
    <location>
        <begin position="152"/>
        <end position="169"/>
    </location>
</feature>
<proteinExistence type="predicted"/>
<dbReference type="Pfam" id="PF01566">
    <property type="entry name" value="Nramp"/>
    <property type="match status" value="1"/>
</dbReference>
<dbReference type="EMBL" id="JAAMOZ010000001">
    <property type="protein sequence ID" value="NIH56349.1"/>
    <property type="molecule type" value="Genomic_DNA"/>
</dbReference>
<accession>A0ABX0SDC7</accession>
<dbReference type="RefSeq" id="WP_167165362.1">
    <property type="nucleotide sequence ID" value="NZ_BAAAOO010000002.1"/>
</dbReference>
<evidence type="ECO:0000256" key="4">
    <source>
        <dbReference type="ARBA" id="ARBA00023136"/>
    </source>
</evidence>
<feature type="transmembrane region" description="Helical" evidence="5">
    <location>
        <begin position="473"/>
        <end position="494"/>
    </location>
</feature>
<feature type="transmembrane region" description="Helical" evidence="5">
    <location>
        <begin position="181"/>
        <end position="202"/>
    </location>
</feature>
<gene>
    <name evidence="6" type="ORF">FB473_000994</name>
</gene>
<protein>
    <submittedName>
        <fullName evidence="6">Mn2+/Fe2+ NRAMP family transporter</fullName>
    </submittedName>
</protein>
<keyword evidence="4 5" id="KW-0472">Membrane</keyword>
<keyword evidence="2 5" id="KW-0812">Transmembrane</keyword>
<feature type="transmembrane region" description="Helical" evidence="5">
    <location>
        <begin position="362"/>
        <end position="387"/>
    </location>
</feature>
<feature type="transmembrane region" description="Helical" evidence="5">
    <location>
        <begin position="236"/>
        <end position="257"/>
    </location>
</feature>
<evidence type="ECO:0000256" key="3">
    <source>
        <dbReference type="ARBA" id="ARBA00022989"/>
    </source>
</evidence>
<keyword evidence="7" id="KW-1185">Reference proteome</keyword>
<comment type="caution">
    <text evidence="6">The sequence shown here is derived from an EMBL/GenBank/DDBJ whole genome shotgun (WGS) entry which is preliminary data.</text>
</comment>
<evidence type="ECO:0000256" key="1">
    <source>
        <dbReference type="ARBA" id="ARBA00004141"/>
    </source>
</evidence>
<dbReference type="NCBIfam" id="NF037982">
    <property type="entry name" value="Nramp_1"/>
    <property type="match status" value="1"/>
</dbReference>